<accession>A0A4D6MZ31</accession>
<protein>
    <submittedName>
        <fullName evidence="1">Uncharacterized protein</fullName>
    </submittedName>
</protein>
<evidence type="ECO:0000313" key="2">
    <source>
        <dbReference type="Proteomes" id="UP000501690"/>
    </source>
</evidence>
<dbReference type="Proteomes" id="UP000501690">
    <property type="component" value="Linkage Group LG9"/>
</dbReference>
<proteinExistence type="predicted"/>
<reference evidence="1 2" key="1">
    <citation type="submission" date="2019-04" db="EMBL/GenBank/DDBJ databases">
        <title>An improved genome assembly and genetic linkage map for asparagus bean, Vigna unguiculata ssp. sesquipedialis.</title>
        <authorList>
            <person name="Xia Q."/>
            <person name="Zhang R."/>
            <person name="Dong Y."/>
        </authorList>
    </citation>
    <scope>NUCLEOTIDE SEQUENCE [LARGE SCALE GENOMIC DNA]</scope>
    <source>
        <tissue evidence="1">Leaf</tissue>
    </source>
</reference>
<dbReference type="EMBL" id="CP039353">
    <property type="protein sequence ID" value="QCE06763.1"/>
    <property type="molecule type" value="Genomic_DNA"/>
</dbReference>
<dbReference type="AlphaFoldDB" id="A0A4D6MZ31"/>
<gene>
    <name evidence="1" type="ORF">DEO72_LG9g1777</name>
</gene>
<organism evidence="1 2">
    <name type="scientific">Vigna unguiculata</name>
    <name type="common">Cowpea</name>
    <dbReference type="NCBI Taxonomy" id="3917"/>
    <lineage>
        <taxon>Eukaryota</taxon>
        <taxon>Viridiplantae</taxon>
        <taxon>Streptophyta</taxon>
        <taxon>Embryophyta</taxon>
        <taxon>Tracheophyta</taxon>
        <taxon>Spermatophyta</taxon>
        <taxon>Magnoliopsida</taxon>
        <taxon>eudicotyledons</taxon>
        <taxon>Gunneridae</taxon>
        <taxon>Pentapetalae</taxon>
        <taxon>rosids</taxon>
        <taxon>fabids</taxon>
        <taxon>Fabales</taxon>
        <taxon>Fabaceae</taxon>
        <taxon>Papilionoideae</taxon>
        <taxon>50 kb inversion clade</taxon>
        <taxon>NPAAA clade</taxon>
        <taxon>indigoferoid/millettioid clade</taxon>
        <taxon>Phaseoleae</taxon>
        <taxon>Vigna</taxon>
    </lineage>
</organism>
<sequence length="72" mass="8223">MRIYPPRVSKPVRFQRYSPSISLLLHFLVVSTEQTTTGGRLCRTEYKFYRLTAPMASSSGIQSQSVLEGLQR</sequence>
<name>A0A4D6MZ31_VIGUN</name>
<evidence type="ECO:0000313" key="1">
    <source>
        <dbReference type="EMBL" id="QCE06763.1"/>
    </source>
</evidence>
<keyword evidence="2" id="KW-1185">Reference proteome</keyword>